<accession>A0A0F7TP81</accession>
<protein>
    <submittedName>
        <fullName evidence="2">Uncharacterized protein</fullName>
    </submittedName>
</protein>
<dbReference type="OrthoDB" id="4368470at2759"/>
<gene>
    <name evidence="2" type="ORF">PMG11_05936</name>
</gene>
<reference evidence="3" key="1">
    <citation type="journal article" date="2015" name="Genome Announc.">
        <title>Draft genome sequence of the fungus Penicillium brasilianum MG11.</title>
        <authorList>
            <person name="Horn F."/>
            <person name="Linde J."/>
            <person name="Mattern D.J."/>
            <person name="Walther G."/>
            <person name="Guthke R."/>
            <person name="Brakhage A.A."/>
            <person name="Valiante V."/>
        </authorList>
    </citation>
    <scope>NUCLEOTIDE SEQUENCE [LARGE SCALE GENOMIC DNA]</scope>
    <source>
        <strain evidence="3">MG11</strain>
    </source>
</reference>
<proteinExistence type="predicted"/>
<dbReference type="Proteomes" id="UP000042958">
    <property type="component" value="Unassembled WGS sequence"/>
</dbReference>
<feature type="compositionally biased region" description="Low complexity" evidence="1">
    <location>
        <begin position="1"/>
        <end position="14"/>
    </location>
</feature>
<evidence type="ECO:0000313" key="3">
    <source>
        <dbReference type="Proteomes" id="UP000042958"/>
    </source>
</evidence>
<dbReference type="AlphaFoldDB" id="A0A0F7TP81"/>
<organism evidence="2 3">
    <name type="scientific">Penicillium brasilianum</name>
    <dbReference type="NCBI Taxonomy" id="104259"/>
    <lineage>
        <taxon>Eukaryota</taxon>
        <taxon>Fungi</taxon>
        <taxon>Dikarya</taxon>
        <taxon>Ascomycota</taxon>
        <taxon>Pezizomycotina</taxon>
        <taxon>Eurotiomycetes</taxon>
        <taxon>Eurotiomycetidae</taxon>
        <taxon>Eurotiales</taxon>
        <taxon>Aspergillaceae</taxon>
        <taxon>Penicillium</taxon>
    </lineage>
</organism>
<evidence type="ECO:0000313" key="2">
    <source>
        <dbReference type="EMBL" id="CEJ57235.1"/>
    </source>
</evidence>
<dbReference type="EMBL" id="CDHK01000005">
    <property type="protein sequence ID" value="CEJ57235.1"/>
    <property type="molecule type" value="Genomic_DNA"/>
</dbReference>
<name>A0A0F7TP81_PENBI</name>
<feature type="region of interest" description="Disordered" evidence="1">
    <location>
        <begin position="1"/>
        <end position="35"/>
    </location>
</feature>
<keyword evidence="3" id="KW-1185">Reference proteome</keyword>
<feature type="compositionally biased region" description="Low complexity" evidence="1">
    <location>
        <begin position="21"/>
        <end position="35"/>
    </location>
</feature>
<evidence type="ECO:0000256" key="1">
    <source>
        <dbReference type="SAM" id="MobiDB-lite"/>
    </source>
</evidence>
<sequence>MSTSDNSPHSPSSTFDSGTPSLTFSSTESSVSVSSAEPGPNFVFSALEYESESKFLHFVIQKLDILHQKKLSSLEPGHTVYQFTHLPISLGELLFTEIDKRFRLRQTWNTNSRTLRVKMPGEGHDCIQRWLTKSCSGWVESGFIDWAEYKEIDTGVGTTIKLPTSPFAKSYKEPDFFFRPKDEELLPTIAVEVGWSQSAPALKEDMELLLRGGGGDIDVVILVNWKIRQQGTVVAGTVEAWRLDLNGQPTMTQSEEIFPIPNTTQTQRLGVTRRELFGSILRPGRNPNEILYFDIDLLRSEASYAFRLINLSPA</sequence>